<keyword evidence="5" id="KW-0808">Transferase</keyword>
<dbReference type="RefSeq" id="WP_123637994.1">
    <property type="nucleotide sequence ID" value="NZ_JBHYFO010000029.1"/>
</dbReference>
<evidence type="ECO:0000256" key="12">
    <source>
        <dbReference type="ARBA" id="ARBA00033413"/>
    </source>
</evidence>
<evidence type="ECO:0000256" key="5">
    <source>
        <dbReference type="ARBA" id="ARBA00022679"/>
    </source>
</evidence>
<dbReference type="GO" id="GO:0005524">
    <property type="term" value="F:ATP binding"/>
    <property type="evidence" value="ECO:0007669"/>
    <property type="project" value="UniProtKB-KW"/>
</dbReference>
<evidence type="ECO:0000256" key="11">
    <source>
        <dbReference type="ARBA" id="ARBA00029766"/>
    </source>
</evidence>
<dbReference type="EMBL" id="RJUK01000001">
    <property type="protein sequence ID" value="ROQ20921.1"/>
    <property type="molecule type" value="Genomic_DNA"/>
</dbReference>
<dbReference type="CDD" id="cd00483">
    <property type="entry name" value="HPPK"/>
    <property type="match status" value="1"/>
</dbReference>
<gene>
    <name evidence="14" type="ORF">EDC38_1539</name>
</gene>
<dbReference type="GO" id="GO:0003848">
    <property type="term" value="F:2-amino-4-hydroxy-6-hydroxymethyldihydropteridine diphosphokinase activity"/>
    <property type="evidence" value="ECO:0007669"/>
    <property type="project" value="UniProtKB-EC"/>
</dbReference>
<dbReference type="NCBIfam" id="TIGR01498">
    <property type="entry name" value="folK"/>
    <property type="match status" value="1"/>
</dbReference>
<dbReference type="PANTHER" id="PTHR43071">
    <property type="entry name" value="2-AMINO-4-HYDROXY-6-HYDROXYMETHYLDIHYDROPTERIDINE PYROPHOSPHOKINASE"/>
    <property type="match status" value="1"/>
</dbReference>
<keyword evidence="15" id="KW-1185">Reference proteome</keyword>
<evidence type="ECO:0000256" key="6">
    <source>
        <dbReference type="ARBA" id="ARBA00022741"/>
    </source>
</evidence>
<dbReference type="AlphaFoldDB" id="A0A3N1P002"/>
<reference evidence="14 15" key="1">
    <citation type="submission" date="2018-11" db="EMBL/GenBank/DDBJ databases">
        <title>Genomic Encyclopedia of Type Strains, Phase IV (KMG-IV): sequencing the most valuable type-strain genomes for metagenomic binning, comparative biology and taxonomic classification.</title>
        <authorList>
            <person name="Goeker M."/>
        </authorList>
    </citation>
    <scope>NUCLEOTIDE SEQUENCE [LARGE SCALE GENOMIC DNA]</scope>
    <source>
        <strain evidence="14 15">DSM 16974</strain>
    </source>
</reference>
<evidence type="ECO:0000313" key="15">
    <source>
        <dbReference type="Proteomes" id="UP000273643"/>
    </source>
</evidence>
<accession>A0A3N1P002</accession>
<evidence type="ECO:0000256" key="2">
    <source>
        <dbReference type="ARBA" id="ARBA00005810"/>
    </source>
</evidence>
<evidence type="ECO:0000256" key="10">
    <source>
        <dbReference type="ARBA" id="ARBA00029409"/>
    </source>
</evidence>
<dbReference type="InterPro" id="IPR035907">
    <property type="entry name" value="Hppk_sf"/>
</dbReference>
<keyword evidence="9" id="KW-0289">Folate biosynthesis</keyword>
<dbReference type="Pfam" id="PF01288">
    <property type="entry name" value="HPPK"/>
    <property type="match status" value="1"/>
</dbReference>
<evidence type="ECO:0000313" key="14">
    <source>
        <dbReference type="EMBL" id="ROQ20921.1"/>
    </source>
</evidence>
<dbReference type="Gene3D" id="3.30.70.560">
    <property type="entry name" value="7,8-Dihydro-6-hydroxymethylpterin-pyrophosphokinase HPPK"/>
    <property type="match status" value="1"/>
</dbReference>
<evidence type="ECO:0000256" key="1">
    <source>
        <dbReference type="ARBA" id="ARBA00005051"/>
    </source>
</evidence>
<keyword evidence="6" id="KW-0547">Nucleotide-binding</keyword>
<comment type="similarity">
    <text evidence="2">Belongs to the HPPK family.</text>
</comment>
<dbReference type="InterPro" id="IPR000550">
    <property type="entry name" value="Hppk"/>
</dbReference>
<dbReference type="OrthoDB" id="9808041at2"/>
<dbReference type="SUPFAM" id="SSF55083">
    <property type="entry name" value="6-hydroxymethyl-7,8-dihydropterin pyrophosphokinase, HPPK"/>
    <property type="match status" value="1"/>
</dbReference>
<evidence type="ECO:0000256" key="7">
    <source>
        <dbReference type="ARBA" id="ARBA00022777"/>
    </source>
</evidence>
<evidence type="ECO:0000256" key="8">
    <source>
        <dbReference type="ARBA" id="ARBA00022840"/>
    </source>
</evidence>
<keyword evidence="8" id="KW-0067">ATP-binding</keyword>
<keyword evidence="7 14" id="KW-0418">Kinase</keyword>
<comment type="caution">
    <text evidence="14">The sequence shown here is derived from an EMBL/GenBank/DDBJ whole genome shotgun (WGS) entry which is preliminary data.</text>
</comment>
<dbReference type="GO" id="GO:0046656">
    <property type="term" value="P:folic acid biosynthetic process"/>
    <property type="evidence" value="ECO:0007669"/>
    <property type="project" value="UniProtKB-KW"/>
</dbReference>
<evidence type="ECO:0000259" key="13">
    <source>
        <dbReference type="PROSITE" id="PS00794"/>
    </source>
</evidence>
<evidence type="ECO:0000256" key="4">
    <source>
        <dbReference type="ARBA" id="ARBA00016218"/>
    </source>
</evidence>
<organism evidence="14 15">
    <name type="scientific">Marinimicrobium koreense</name>
    <dbReference type="NCBI Taxonomy" id="306545"/>
    <lineage>
        <taxon>Bacteria</taxon>
        <taxon>Pseudomonadati</taxon>
        <taxon>Pseudomonadota</taxon>
        <taxon>Gammaproteobacteria</taxon>
        <taxon>Cellvibrionales</taxon>
        <taxon>Cellvibrionaceae</taxon>
        <taxon>Marinimicrobium</taxon>
    </lineage>
</organism>
<dbReference type="Proteomes" id="UP000273643">
    <property type="component" value="Unassembled WGS sequence"/>
</dbReference>
<dbReference type="GO" id="GO:0016301">
    <property type="term" value="F:kinase activity"/>
    <property type="evidence" value="ECO:0007669"/>
    <property type="project" value="UniProtKB-KW"/>
</dbReference>
<evidence type="ECO:0000256" key="3">
    <source>
        <dbReference type="ARBA" id="ARBA00013253"/>
    </source>
</evidence>
<proteinExistence type="inferred from homology"/>
<dbReference type="PROSITE" id="PS00794">
    <property type="entry name" value="HPPK"/>
    <property type="match status" value="1"/>
</dbReference>
<protein>
    <recommendedName>
        <fullName evidence="4">2-amino-4-hydroxy-6-hydroxymethyldihydropteridine pyrophosphokinase</fullName>
        <ecNumber evidence="3">2.7.6.3</ecNumber>
    </recommendedName>
    <alternativeName>
        <fullName evidence="11">6-hydroxymethyl-7,8-dihydropterin pyrophosphokinase</fullName>
    </alternativeName>
    <alternativeName>
        <fullName evidence="12">7,8-dihydro-6-hydroxymethylpterin-pyrophosphokinase</fullName>
    </alternativeName>
</protein>
<dbReference type="PANTHER" id="PTHR43071:SF1">
    <property type="entry name" value="2-AMINO-4-HYDROXY-6-HYDROXYMETHYLDIHYDROPTERIDINE PYROPHOSPHOKINASE"/>
    <property type="match status" value="1"/>
</dbReference>
<evidence type="ECO:0000256" key="9">
    <source>
        <dbReference type="ARBA" id="ARBA00022909"/>
    </source>
</evidence>
<feature type="domain" description="7,8-dihydro-6-hydroxymethylpterin-pyrophosphokinase" evidence="13">
    <location>
        <begin position="87"/>
        <end position="98"/>
    </location>
</feature>
<sequence length="166" mass="18296">MTPCYIGLGSNLDDPFGQLSRAFEALAGLPESTLVARSPLYSSKPVGPPQPDYLNAVARLDTRLEPLALLDALQGIEQAHQRVRSQHWGPRTLDLDLLLYGDETLSTPRLTVPHPEMTRRAFVLYPLADIAPHLTLPTGTSLASLLKACPYEGLERFNPDSQHRES</sequence>
<comment type="function">
    <text evidence="10">Catalyzes the transfer of pyrophosphate from adenosine triphosphate (ATP) to 6-hydroxymethyl-7,8-dihydropterin, an enzymatic step in folate biosynthesis pathway.</text>
</comment>
<name>A0A3N1P002_9GAMM</name>
<dbReference type="EC" id="2.7.6.3" evidence="3"/>
<dbReference type="UniPathway" id="UPA00077">
    <property type="reaction ID" value="UER00155"/>
</dbReference>
<comment type="pathway">
    <text evidence="1">Cofactor biosynthesis; tetrahydrofolate biosynthesis; 2-amino-4-hydroxy-6-hydroxymethyl-7,8-dihydropteridine diphosphate from 7,8-dihydroneopterin triphosphate: step 4/4.</text>
</comment>
<dbReference type="GO" id="GO:0046654">
    <property type="term" value="P:tetrahydrofolate biosynthetic process"/>
    <property type="evidence" value="ECO:0007669"/>
    <property type="project" value="UniProtKB-UniPathway"/>
</dbReference>